<dbReference type="EMBL" id="HBEL01019013">
    <property type="protein sequence ID" value="CAD8412883.1"/>
    <property type="molecule type" value="Transcribed_RNA"/>
</dbReference>
<name>A0A7S0C4X9_9STRA</name>
<gene>
    <name evidence="1" type="ORF">PINE0816_LOCUS9012</name>
</gene>
<organism evidence="1">
    <name type="scientific">Proboscia inermis</name>
    <dbReference type="NCBI Taxonomy" id="420281"/>
    <lineage>
        <taxon>Eukaryota</taxon>
        <taxon>Sar</taxon>
        <taxon>Stramenopiles</taxon>
        <taxon>Ochrophyta</taxon>
        <taxon>Bacillariophyta</taxon>
        <taxon>Coscinodiscophyceae</taxon>
        <taxon>Rhizosoleniophycidae</taxon>
        <taxon>Rhizosoleniales</taxon>
        <taxon>Rhizosoleniaceae</taxon>
        <taxon>Proboscia</taxon>
    </lineage>
</organism>
<protein>
    <submittedName>
        <fullName evidence="1">Uncharacterized protein</fullName>
    </submittedName>
</protein>
<evidence type="ECO:0000313" key="1">
    <source>
        <dbReference type="EMBL" id="CAD8412883.1"/>
    </source>
</evidence>
<sequence>MDYEYDEGNKERVGLRVAVKPHGLAKMKEEIEIKERDDTLDMLMVHFCFQERFHCERYWGIPYNAVFFNKSGHKANIVKFGLYLLLDSKIHLNTTCAASIIPTLDR</sequence>
<proteinExistence type="predicted"/>
<dbReference type="AlphaFoldDB" id="A0A7S0C4X9"/>
<reference evidence="1" key="1">
    <citation type="submission" date="2021-01" db="EMBL/GenBank/DDBJ databases">
        <authorList>
            <person name="Corre E."/>
            <person name="Pelletier E."/>
            <person name="Niang G."/>
            <person name="Scheremetjew M."/>
            <person name="Finn R."/>
            <person name="Kale V."/>
            <person name="Holt S."/>
            <person name="Cochrane G."/>
            <person name="Meng A."/>
            <person name="Brown T."/>
            <person name="Cohen L."/>
        </authorList>
    </citation>
    <scope>NUCLEOTIDE SEQUENCE</scope>
    <source>
        <strain evidence="1">CCAP1064/1</strain>
    </source>
</reference>
<accession>A0A7S0C4X9</accession>